<dbReference type="NCBIfam" id="NF006605">
    <property type="entry name" value="PRK09162.1"/>
    <property type="match status" value="1"/>
</dbReference>
<dbReference type="eggNOG" id="COG0634">
    <property type="taxonomic scope" value="Bacteria"/>
</dbReference>
<dbReference type="EMBL" id="CP002446">
    <property type="protein sequence ID" value="ADV27181.1"/>
    <property type="molecule type" value="Genomic_DNA"/>
</dbReference>
<sequence>MSTPLIISEVLAKSDLLVDRPTIDATISRMADEIARDYIGDVPADRMGDSFVPVFLTVMHGGMLFAGQLALELGKRGLDLQFDYMHATRYRGQNQGGELVWKHRPATSLYGRRVLIADDILDEGQTLKEVRRWCIEQGATDVRIAALTVKDHDRCVDGVRANYEGLHLPDRYVFGFGMDYYEQGRNLPAIYALKD</sequence>
<dbReference type="GO" id="GO:0032263">
    <property type="term" value="P:GMP salvage"/>
    <property type="evidence" value="ECO:0007669"/>
    <property type="project" value="TreeGrafter"/>
</dbReference>
<dbReference type="PANTHER" id="PTHR43340">
    <property type="entry name" value="HYPOXANTHINE-GUANINE PHOSPHORIBOSYLTRANSFERASE"/>
    <property type="match status" value="1"/>
</dbReference>
<dbReference type="GO" id="GO:0005829">
    <property type="term" value="C:cytosol"/>
    <property type="evidence" value="ECO:0007669"/>
    <property type="project" value="TreeGrafter"/>
</dbReference>
<evidence type="ECO:0000256" key="1">
    <source>
        <dbReference type="ARBA" id="ARBA00048811"/>
    </source>
</evidence>
<dbReference type="GO" id="GO:0000287">
    <property type="term" value="F:magnesium ion binding"/>
    <property type="evidence" value="ECO:0007669"/>
    <property type="project" value="TreeGrafter"/>
</dbReference>
<comment type="catalytic activity">
    <reaction evidence="2">
        <text>IMP + diphosphate = hypoxanthine + 5-phospho-alpha-D-ribose 1-diphosphate</text>
        <dbReference type="Rhea" id="RHEA:17973"/>
        <dbReference type="ChEBI" id="CHEBI:17368"/>
        <dbReference type="ChEBI" id="CHEBI:33019"/>
        <dbReference type="ChEBI" id="CHEBI:58017"/>
        <dbReference type="ChEBI" id="CHEBI:58053"/>
        <dbReference type="EC" id="2.4.2.8"/>
    </reaction>
    <physiologicalReaction direction="right-to-left" evidence="2">
        <dbReference type="Rhea" id="RHEA:17975"/>
    </physiologicalReaction>
</comment>
<dbReference type="PANTHER" id="PTHR43340:SF1">
    <property type="entry name" value="HYPOXANTHINE PHOSPHORIBOSYLTRANSFERASE"/>
    <property type="match status" value="1"/>
</dbReference>
<evidence type="ECO:0000256" key="2">
    <source>
        <dbReference type="ARBA" id="ARBA00049402"/>
    </source>
</evidence>
<dbReference type="GO" id="GO:0006178">
    <property type="term" value="P:guanine salvage"/>
    <property type="evidence" value="ECO:0007669"/>
    <property type="project" value="TreeGrafter"/>
</dbReference>
<name>E6WT25_PSEUU</name>
<dbReference type="InterPro" id="IPR029057">
    <property type="entry name" value="PRTase-like"/>
</dbReference>
<proteinExistence type="predicted"/>
<dbReference type="InterPro" id="IPR000836">
    <property type="entry name" value="PRTase_dom"/>
</dbReference>
<dbReference type="CDD" id="cd06223">
    <property type="entry name" value="PRTases_typeI"/>
    <property type="match status" value="1"/>
</dbReference>
<dbReference type="HOGENOM" id="CLU_073615_2_0_6"/>
<dbReference type="RefSeq" id="WP_013535010.1">
    <property type="nucleotide sequence ID" value="NC_014924.1"/>
</dbReference>
<keyword evidence="4" id="KW-0808">Transferase</keyword>
<reference evidence="4 5" key="1">
    <citation type="submission" date="2011-01" db="EMBL/GenBank/DDBJ databases">
        <title>Complete sequence of Pseudoxanthomonas suwonensis 11-1.</title>
        <authorList>
            <consortium name="US DOE Joint Genome Institute"/>
            <person name="Lucas S."/>
            <person name="Copeland A."/>
            <person name="Lapidus A."/>
            <person name="Cheng J.-F."/>
            <person name="Goodwin L."/>
            <person name="Pitluck S."/>
            <person name="Teshima H."/>
            <person name="Detter J.C."/>
            <person name="Han C."/>
            <person name="Tapia R."/>
            <person name="Land M."/>
            <person name="Hauser L."/>
            <person name="Kyrpides N."/>
            <person name="Ivanova N."/>
            <person name="Ovchinnikova G."/>
            <person name="Siebers A.K."/>
            <person name="Allgaier M."/>
            <person name="Thelen M.P."/>
            <person name="Hugenholtz P."/>
            <person name="Gladden J."/>
            <person name="Woyke T."/>
        </authorList>
    </citation>
    <scope>NUCLEOTIDE SEQUENCE [LARGE SCALE GENOMIC DNA]</scope>
    <source>
        <strain evidence="5">11-1</strain>
    </source>
</reference>
<dbReference type="STRING" id="743721.Psesu_1334"/>
<keyword evidence="5" id="KW-1185">Reference proteome</keyword>
<dbReference type="SUPFAM" id="SSF53271">
    <property type="entry name" value="PRTase-like"/>
    <property type="match status" value="1"/>
</dbReference>
<keyword evidence="4" id="KW-0328">Glycosyltransferase</keyword>
<dbReference type="GO" id="GO:0046100">
    <property type="term" value="P:hypoxanthine metabolic process"/>
    <property type="evidence" value="ECO:0007669"/>
    <property type="project" value="TreeGrafter"/>
</dbReference>
<dbReference type="Proteomes" id="UP000008632">
    <property type="component" value="Chromosome"/>
</dbReference>
<gene>
    <name evidence="4" type="ordered locus">Psesu_1334</name>
</gene>
<evidence type="ECO:0000313" key="5">
    <source>
        <dbReference type="Proteomes" id="UP000008632"/>
    </source>
</evidence>
<dbReference type="GO" id="GO:0032264">
    <property type="term" value="P:IMP salvage"/>
    <property type="evidence" value="ECO:0007669"/>
    <property type="project" value="TreeGrafter"/>
</dbReference>
<dbReference type="Gene3D" id="3.40.50.2020">
    <property type="match status" value="1"/>
</dbReference>
<evidence type="ECO:0000259" key="3">
    <source>
        <dbReference type="Pfam" id="PF00156"/>
    </source>
</evidence>
<dbReference type="AlphaFoldDB" id="E6WT25"/>
<accession>E6WT25</accession>
<protein>
    <submittedName>
        <fullName evidence="4">Phosphoribosyltransferase</fullName>
    </submittedName>
</protein>
<dbReference type="KEGG" id="psu:Psesu_1334"/>
<feature type="domain" description="Phosphoribosyltransferase" evidence="3">
    <location>
        <begin position="49"/>
        <end position="154"/>
    </location>
</feature>
<dbReference type="OrthoDB" id="9802824at2"/>
<dbReference type="GO" id="GO:0004422">
    <property type="term" value="F:hypoxanthine phosphoribosyltransferase activity"/>
    <property type="evidence" value="ECO:0007669"/>
    <property type="project" value="TreeGrafter"/>
</dbReference>
<evidence type="ECO:0000313" key="4">
    <source>
        <dbReference type="EMBL" id="ADV27181.1"/>
    </source>
</evidence>
<organism evidence="4 5">
    <name type="scientific">Pseudoxanthomonas suwonensis (strain 11-1)</name>
    <dbReference type="NCBI Taxonomy" id="743721"/>
    <lineage>
        <taxon>Bacteria</taxon>
        <taxon>Pseudomonadati</taxon>
        <taxon>Pseudomonadota</taxon>
        <taxon>Gammaproteobacteria</taxon>
        <taxon>Lysobacterales</taxon>
        <taxon>Lysobacteraceae</taxon>
        <taxon>Pseudoxanthomonas</taxon>
    </lineage>
</organism>
<comment type="catalytic activity">
    <reaction evidence="1">
        <text>GMP + diphosphate = guanine + 5-phospho-alpha-D-ribose 1-diphosphate</text>
        <dbReference type="Rhea" id="RHEA:25424"/>
        <dbReference type="ChEBI" id="CHEBI:16235"/>
        <dbReference type="ChEBI" id="CHEBI:33019"/>
        <dbReference type="ChEBI" id="CHEBI:58017"/>
        <dbReference type="ChEBI" id="CHEBI:58115"/>
        <dbReference type="EC" id="2.4.2.8"/>
    </reaction>
    <physiologicalReaction direction="right-to-left" evidence="1">
        <dbReference type="Rhea" id="RHEA:25426"/>
    </physiologicalReaction>
</comment>
<dbReference type="Pfam" id="PF00156">
    <property type="entry name" value="Pribosyltran"/>
    <property type="match status" value="1"/>
</dbReference>
<dbReference type="InterPro" id="IPR050408">
    <property type="entry name" value="HGPRT"/>
</dbReference>